<evidence type="ECO:0000256" key="1">
    <source>
        <dbReference type="ARBA" id="ARBA00022729"/>
    </source>
</evidence>
<dbReference type="RefSeq" id="WP_089250296.1">
    <property type="nucleotide sequence ID" value="NZ_FZOW01000015.1"/>
</dbReference>
<dbReference type="PROSITE" id="PS51257">
    <property type="entry name" value="PROKAR_LIPOPROTEIN"/>
    <property type="match status" value="1"/>
</dbReference>
<name>A0A239LYM1_9NOCA</name>
<dbReference type="PANTHER" id="PTHR35936:SF19">
    <property type="entry name" value="AMINO-ACID-BINDING PROTEIN YXEM-RELATED"/>
    <property type="match status" value="1"/>
</dbReference>
<dbReference type="Proteomes" id="UP000198327">
    <property type="component" value="Unassembled WGS sequence"/>
</dbReference>
<dbReference type="PANTHER" id="PTHR35936">
    <property type="entry name" value="MEMBRANE-BOUND LYTIC MUREIN TRANSGLYCOSYLASE F"/>
    <property type="match status" value="1"/>
</dbReference>
<dbReference type="EMBL" id="FZOW01000015">
    <property type="protein sequence ID" value="SNT35616.1"/>
    <property type="molecule type" value="Genomic_DNA"/>
</dbReference>
<feature type="signal peptide" evidence="2">
    <location>
        <begin position="1"/>
        <end position="26"/>
    </location>
</feature>
<dbReference type="Pfam" id="PF00497">
    <property type="entry name" value="SBP_bac_3"/>
    <property type="match status" value="1"/>
</dbReference>
<dbReference type="Gene3D" id="3.40.190.10">
    <property type="entry name" value="Periplasmic binding protein-like II"/>
    <property type="match status" value="2"/>
</dbReference>
<evidence type="ECO:0000256" key="2">
    <source>
        <dbReference type="SAM" id="SignalP"/>
    </source>
</evidence>
<reference evidence="5" key="1">
    <citation type="submission" date="2017-06" db="EMBL/GenBank/DDBJ databases">
        <authorList>
            <person name="Varghese N."/>
            <person name="Submissions S."/>
        </authorList>
    </citation>
    <scope>NUCLEOTIDE SEQUENCE [LARGE SCALE GENOMIC DNA]</scope>
    <source>
        <strain evidence="5">JCM 23211</strain>
    </source>
</reference>
<dbReference type="OrthoDB" id="9762169at2"/>
<organism evidence="4 5">
    <name type="scientific">Rhodococcoides kyotonense</name>
    <dbReference type="NCBI Taxonomy" id="398843"/>
    <lineage>
        <taxon>Bacteria</taxon>
        <taxon>Bacillati</taxon>
        <taxon>Actinomycetota</taxon>
        <taxon>Actinomycetes</taxon>
        <taxon>Mycobacteriales</taxon>
        <taxon>Nocardiaceae</taxon>
        <taxon>Rhodococcoides</taxon>
    </lineage>
</organism>
<dbReference type="AlphaFoldDB" id="A0A239LYM1"/>
<dbReference type="SUPFAM" id="SSF53850">
    <property type="entry name" value="Periplasmic binding protein-like II"/>
    <property type="match status" value="1"/>
</dbReference>
<keyword evidence="5" id="KW-1185">Reference proteome</keyword>
<keyword evidence="1 2" id="KW-0732">Signal</keyword>
<dbReference type="InterPro" id="IPR001638">
    <property type="entry name" value="Solute-binding_3/MltF_N"/>
</dbReference>
<sequence>MKNTLVRTVAACIGVVAISATTACGAANSDSAPATSVESARVAEIADSVPASISSKGSLAVGAAAYAPAVIAPGSGGQPSGWEVALMNEAAAVMGLTADYTMIPFDGILTGLEAGRYDAGVGEVAVRAERVERVNFAVNHTTSNVFLAPADNTRDEYSSIQDVCGSNIGVMIGTNEAAAANDIVTECENAGQQGTKVTTFQDQSTVNLALSESRIDVDLTSDGQAAYVLQQTGDKFKIVPLGFGPTIETGVAFQKTPDGAALANAYASAIDHLIATGRYQDIIDEFVEGLGPVEVSKTYTETGQLAGQ</sequence>
<evidence type="ECO:0000313" key="5">
    <source>
        <dbReference type="Proteomes" id="UP000198327"/>
    </source>
</evidence>
<feature type="chain" id="PRO_5013077010" evidence="2">
    <location>
        <begin position="27"/>
        <end position="308"/>
    </location>
</feature>
<feature type="domain" description="Solute-binding protein family 3/N-terminal" evidence="3">
    <location>
        <begin position="58"/>
        <end position="290"/>
    </location>
</feature>
<protein>
    <submittedName>
        <fullName evidence="4">Polar amino acid transport system substrate-binding protein</fullName>
    </submittedName>
</protein>
<evidence type="ECO:0000259" key="3">
    <source>
        <dbReference type="SMART" id="SM00062"/>
    </source>
</evidence>
<proteinExistence type="predicted"/>
<evidence type="ECO:0000313" key="4">
    <source>
        <dbReference type="EMBL" id="SNT35616.1"/>
    </source>
</evidence>
<gene>
    <name evidence="4" type="ORF">SAMN05421642_11525</name>
</gene>
<dbReference type="SMART" id="SM00062">
    <property type="entry name" value="PBPb"/>
    <property type="match status" value="1"/>
</dbReference>
<accession>A0A239LYM1</accession>